<sequence>MPSAPSDTDNVSKQCAGVDGNELGVVHDSFPKAPVSSTCIWKRIAASRRWTPRRCRQDSNREFRLTTSIVVLCTFSTAITAANLYYTYPVLNKAADEFGVSYEKASLIPQLLQAGYGVGILLLCPLGDVFRLRPIILTLMLTTTGAWIGLCITRSFEVFAPLVSSLALSLLAHSFCSPWSVLSRRPAAAPRLSRSFWPA</sequence>
<dbReference type="GeneID" id="98176497"/>
<feature type="transmembrane region" description="Helical" evidence="1">
    <location>
        <begin position="136"/>
        <end position="156"/>
    </location>
</feature>
<keyword evidence="3" id="KW-1185">Reference proteome</keyword>
<dbReference type="Proteomes" id="UP001628179">
    <property type="component" value="Unassembled WGS sequence"/>
</dbReference>
<dbReference type="PANTHER" id="PTHR42910:SF1">
    <property type="entry name" value="MAJOR FACILITATOR SUPERFAMILY (MFS) PROFILE DOMAIN-CONTAINING PROTEIN"/>
    <property type="match status" value="1"/>
</dbReference>
<dbReference type="PANTHER" id="PTHR42910">
    <property type="entry name" value="TRANSPORTER SCO4007-RELATED"/>
    <property type="match status" value="1"/>
</dbReference>
<evidence type="ECO:0000313" key="2">
    <source>
        <dbReference type="EMBL" id="GAB1315544.1"/>
    </source>
</evidence>
<comment type="caution">
    <text evidence="2">The sequence shown here is derived from an EMBL/GenBank/DDBJ whole genome shotgun (WGS) entry which is preliminary data.</text>
</comment>
<accession>A0ABQ0GCU8</accession>
<keyword evidence="1" id="KW-0472">Membrane</keyword>
<evidence type="ECO:0000313" key="3">
    <source>
        <dbReference type="Proteomes" id="UP001628179"/>
    </source>
</evidence>
<dbReference type="EMBL" id="BAAFSV010000003">
    <property type="protein sequence ID" value="GAB1315544.1"/>
    <property type="molecule type" value="Genomic_DNA"/>
</dbReference>
<feature type="transmembrane region" description="Helical" evidence="1">
    <location>
        <begin position="106"/>
        <end position="124"/>
    </location>
</feature>
<dbReference type="SUPFAM" id="SSF103473">
    <property type="entry name" value="MFS general substrate transporter"/>
    <property type="match status" value="1"/>
</dbReference>
<keyword evidence="1" id="KW-1133">Transmembrane helix</keyword>
<organism evidence="2 3">
    <name type="scientific">Madurella fahalii</name>
    <dbReference type="NCBI Taxonomy" id="1157608"/>
    <lineage>
        <taxon>Eukaryota</taxon>
        <taxon>Fungi</taxon>
        <taxon>Dikarya</taxon>
        <taxon>Ascomycota</taxon>
        <taxon>Pezizomycotina</taxon>
        <taxon>Sordariomycetes</taxon>
        <taxon>Sordariomycetidae</taxon>
        <taxon>Sordariales</taxon>
        <taxon>Sordariales incertae sedis</taxon>
        <taxon>Madurella</taxon>
    </lineage>
</organism>
<gene>
    <name evidence="2" type="ORF">MFIFM68171_05754</name>
</gene>
<dbReference type="Gene3D" id="1.20.1250.20">
    <property type="entry name" value="MFS general substrate transporter like domains"/>
    <property type="match status" value="1"/>
</dbReference>
<proteinExistence type="predicted"/>
<protein>
    <recommendedName>
        <fullName evidence="4">Major facilitator superfamily (MFS) profile domain-containing protein</fullName>
    </recommendedName>
</protein>
<dbReference type="RefSeq" id="XP_070917275.1">
    <property type="nucleotide sequence ID" value="XM_071061174.1"/>
</dbReference>
<feature type="transmembrane region" description="Helical" evidence="1">
    <location>
        <begin position="162"/>
        <end position="182"/>
    </location>
</feature>
<name>A0ABQ0GCU8_9PEZI</name>
<reference evidence="2 3" key="1">
    <citation type="submission" date="2024-09" db="EMBL/GenBank/DDBJ databases">
        <title>Itraconazole resistance in Madurella fahalii resulting from another homologue of gene encoding cytochrome P450 14-alpha sterol demethylase (CYP51).</title>
        <authorList>
            <person name="Yoshioka I."/>
            <person name="Fahal A.H."/>
            <person name="Kaneko S."/>
            <person name="Yaguchi T."/>
        </authorList>
    </citation>
    <scope>NUCLEOTIDE SEQUENCE [LARGE SCALE GENOMIC DNA]</scope>
    <source>
        <strain evidence="2 3">IFM 68171</strain>
    </source>
</reference>
<dbReference type="InterPro" id="IPR036259">
    <property type="entry name" value="MFS_trans_sf"/>
</dbReference>
<evidence type="ECO:0000256" key="1">
    <source>
        <dbReference type="SAM" id="Phobius"/>
    </source>
</evidence>
<evidence type="ECO:0008006" key="4">
    <source>
        <dbReference type="Google" id="ProtNLM"/>
    </source>
</evidence>
<feature type="transmembrane region" description="Helical" evidence="1">
    <location>
        <begin position="63"/>
        <end position="86"/>
    </location>
</feature>
<keyword evidence="1" id="KW-0812">Transmembrane</keyword>